<dbReference type="Gene3D" id="3.30.70.920">
    <property type="match status" value="1"/>
</dbReference>
<evidence type="ECO:0000313" key="6">
    <source>
        <dbReference type="Proteomes" id="UP001626537"/>
    </source>
</evidence>
<dbReference type="PROSITE" id="PS00519">
    <property type="entry name" value="HTH_ASNC_1"/>
    <property type="match status" value="1"/>
</dbReference>
<dbReference type="Pfam" id="PF13412">
    <property type="entry name" value="HTH_24"/>
    <property type="match status" value="1"/>
</dbReference>
<reference evidence="5 6" key="1">
    <citation type="submission" date="2023-10" db="EMBL/GenBank/DDBJ databases">
        <title>Two novel species belonging to the OM43/NOR5 clade.</title>
        <authorList>
            <person name="Park M."/>
        </authorList>
    </citation>
    <scope>NUCLEOTIDE SEQUENCE [LARGE SCALE GENOMIC DNA]</scope>
    <source>
        <strain evidence="5 6">IMCC43200</strain>
    </source>
</reference>
<evidence type="ECO:0000256" key="3">
    <source>
        <dbReference type="ARBA" id="ARBA00023163"/>
    </source>
</evidence>
<dbReference type="InterPro" id="IPR000485">
    <property type="entry name" value="AsnC-type_HTH_dom"/>
</dbReference>
<evidence type="ECO:0000259" key="4">
    <source>
        <dbReference type="PROSITE" id="PS50956"/>
    </source>
</evidence>
<dbReference type="SMART" id="SM00344">
    <property type="entry name" value="HTH_ASNC"/>
    <property type="match status" value="1"/>
</dbReference>
<dbReference type="Pfam" id="PF01037">
    <property type="entry name" value="AsnC_trans_reg"/>
    <property type="match status" value="1"/>
</dbReference>
<dbReference type="PROSITE" id="PS50956">
    <property type="entry name" value="HTH_ASNC_2"/>
    <property type="match status" value="1"/>
</dbReference>
<dbReference type="CDD" id="cd00090">
    <property type="entry name" value="HTH_ARSR"/>
    <property type="match status" value="1"/>
</dbReference>
<evidence type="ECO:0000256" key="1">
    <source>
        <dbReference type="ARBA" id="ARBA00023015"/>
    </source>
</evidence>
<sequence>MSLMLDRTERRILEALQQEGRMSNVELAQAVGLSESPCLRRVRALEEQGVISGYSATIDQRRVGLQVTAFVQVQLEKHDDQKTQAFLEQVASERHIIECHAMSGAYDYLLKVVAQSMDHFSEIAMQGILRFPGVKGIESSFSLLTVKQAAPLPIGS</sequence>
<dbReference type="InterPro" id="IPR019887">
    <property type="entry name" value="Tscrpt_reg_AsnC/Lrp_C"/>
</dbReference>
<keyword evidence="6" id="KW-1185">Reference proteome</keyword>
<keyword evidence="2" id="KW-0238">DNA-binding</keyword>
<accession>A0ABZ0I6N0</accession>
<name>A0ABZ0I6N0_9GAMM</name>
<evidence type="ECO:0000256" key="2">
    <source>
        <dbReference type="ARBA" id="ARBA00023125"/>
    </source>
</evidence>
<dbReference type="PANTHER" id="PTHR30154">
    <property type="entry name" value="LEUCINE-RESPONSIVE REGULATORY PROTEIN"/>
    <property type="match status" value="1"/>
</dbReference>
<protein>
    <submittedName>
        <fullName evidence="5">Lrp/AsnC family transcriptional regulator</fullName>
    </submittedName>
</protein>
<proteinExistence type="predicted"/>
<dbReference type="InterPro" id="IPR019885">
    <property type="entry name" value="Tscrpt_reg_HTH_AsnC-type_CS"/>
</dbReference>
<dbReference type="InterPro" id="IPR036388">
    <property type="entry name" value="WH-like_DNA-bd_sf"/>
</dbReference>
<dbReference type="RefSeq" id="WP_407349120.1">
    <property type="nucleotide sequence ID" value="NZ_CP136864.1"/>
</dbReference>
<keyword evidence="1" id="KW-0805">Transcription regulation</keyword>
<dbReference type="InterPro" id="IPR011991">
    <property type="entry name" value="ArsR-like_HTH"/>
</dbReference>
<organism evidence="5 6">
    <name type="scientific">Congregibacter variabilis</name>
    <dbReference type="NCBI Taxonomy" id="3081200"/>
    <lineage>
        <taxon>Bacteria</taxon>
        <taxon>Pseudomonadati</taxon>
        <taxon>Pseudomonadota</taxon>
        <taxon>Gammaproteobacteria</taxon>
        <taxon>Cellvibrionales</taxon>
        <taxon>Halieaceae</taxon>
        <taxon>Congregibacter</taxon>
    </lineage>
</organism>
<dbReference type="Proteomes" id="UP001626537">
    <property type="component" value="Chromosome"/>
</dbReference>
<dbReference type="PANTHER" id="PTHR30154:SF34">
    <property type="entry name" value="TRANSCRIPTIONAL REGULATOR AZLB"/>
    <property type="match status" value="1"/>
</dbReference>
<gene>
    <name evidence="5" type="ORF">R0135_04805</name>
</gene>
<evidence type="ECO:0000313" key="5">
    <source>
        <dbReference type="EMBL" id="WOJ94484.1"/>
    </source>
</evidence>
<keyword evidence="3" id="KW-0804">Transcription</keyword>
<dbReference type="EMBL" id="CP136864">
    <property type="protein sequence ID" value="WOJ94484.1"/>
    <property type="molecule type" value="Genomic_DNA"/>
</dbReference>
<dbReference type="InterPro" id="IPR036390">
    <property type="entry name" value="WH_DNA-bd_sf"/>
</dbReference>
<feature type="domain" description="HTH asnC-type" evidence="4">
    <location>
        <begin position="5"/>
        <end position="66"/>
    </location>
</feature>
<dbReference type="InterPro" id="IPR019888">
    <property type="entry name" value="Tscrpt_reg_AsnC-like"/>
</dbReference>
<dbReference type="PRINTS" id="PR00033">
    <property type="entry name" value="HTHASNC"/>
</dbReference>
<dbReference type="Gene3D" id="1.10.10.10">
    <property type="entry name" value="Winged helix-like DNA-binding domain superfamily/Winged helix DNA-binding domain"/>
    <property type="match status" value="1"/>
</dbReference>
<dbReference type="SUPFAM" id="SSF46785">
    <property type="entry name" value="Winged helix' DNA-binding domain"/>
    <property type="match status" value="1"/>
</dbReference>